<proteinExistence type="predicted"/>
<dbReference type="RefSeq" id="WP_261695590.1">
    <property type="nucleotide sequence ID" value="NZ_CP104694.1"/>
</dbReference>
<dbReference type="EMBL" id="CP104694">
    <property type="protein sequence ID" value="UXI68632.1"/>
    <property type="molecule type" value="Genomic_DNA"/>
</dbReference>
<evidence type="ECO:0000313" key="1">
    <source>
        <dbReference type="EMBL" id="UXI68632.1"/>
    </source>
</evidence>
<reference evidence="1" key="1">
    <citation type="submission" date="2022-09" db="EMBL/GenBank/DDBJ databases">
        <title>Tahibacter sp. nov., isolated from a fresh water.</title>
        <authorList>
            <person name="Baek J.H."/>
            <person name="Lee J.K."/>
            <person name="Kim J.M."/>
            <person name="Jeon C.O."/>
        </authorList>
    </citation>
    <scope>NUCLEOTIDE SEQUENCE</scope>
    <source>
        <strain evidence="1">W38</strain>
    </source>
</reference>
<accession>A0ABY6BGJ5</accession>
<protein>
    <submittedName>
        <fullName evidence="1">Uncharacterized protein</fullName>
    </submittedName>
</protein>
<gene>
    <name evidence="1" type="ORF">N4264_02985</name>
</gene>
<keyword evidence="2" id="KW-1185">Reference proteome</keyword>
<organism evidence="1 2">
    <name type="scientific">Tahibacter amnicola</name>
    <dbReference type="NCBI Taxonomy" id="2976241"/>
    <lineage>
        <taxon>Bacteria</taxon>
        <taxon>Pseudomonadati</taxon>
        <taxon>Pseudomonadota</taxon>
        <taxon>Gammaproteobacteria</taxon>
        <taxon>Lysobacterales</taxon>
        <taxon>Rhodanobacteraceae</taxon>
        <taxon>Tahibacter</taxon>
    </lineage>
</organism>
<name>A0ABY6BGJ5_9GAMM</name>
<evidence type="ECO:0000313" key="2">
    <source>
        <dbReference type="Proteomes" id="UP001064632"/>
    </source>
</evidence>
<sequence length="242" mass="26370">MRLLGYVCAPSAHEARDGARRLRRFARSTDQRLVECLADLESPRTRGLLRRPAGARLITCLRETGADALLALAPDAVFGVESAAALTPLLPYLDLPACFIEPTPPIRARQPLVMPADSRLRTPVALFGCTIGANGLERDPWTWPLREQLVALHRGLGQDPAAVAATMNRLGLIPEPRPRKWLTDEVRTILACHAALLTGTGGTVCDTAAEYVVTAAHPDASWRPDGWHRPLLPRGVVSVPWH</sequence>
<dbReference type="Proteomes" id="UP001064632">
    <property type="component" value="Chromosome"/>
</dbReference>